<organism evidence="13 15">
    <name type="scientific">Castilleja foliolosa</name>
    <dbReference type="NCBI Taxonomy" id="1961234"/>
    <lineage>
        <taxon>Eukaryota</taxon>
        <taxon>Viridiplantae</taxon>
        <taxon>Streptophyta</taxon>
        <taxon>Embryophyta</taxon>
        <taxon>Tracheophyta</taxon>
        <taxon>Spermatophyta</taxon>
        <taxon>Magnoliopsida</taxon>
        <taxon>eudicotyledons</taxon>
        <taxon>Gunneridae</taxon>
        <taxon>Pentapetalae</taxon>
        <taxon>asterids</taxon>
        <taxon>lamiids</taxon>
        <taxon>Lamiales</taxon>
        <taxon>Orobanchaceae</taxon>
        <taxon>Pedicularideae</taxon>
        <taxon>Castillejinae</taxon>
        <taxon>Castilleja</taxon>
    </lineage>
</organism>
<accession>A0ABD3BMN4</accession>
<evidence type="ECO:0000259" key="12">
    <source>
        <dbReference type="PROSITE" id="PS50089"/>
    </source>
</evidence>
<keyword evidence="5" id="KW-0862">Zinc</keyword>
<keyword evidence="6 11" id="KW-1133">Transmembrane helix</keyword>
<dbReference type="CDD" id="cd16454">
    <property type="entry name" value="RING-H2_PA-TM-RING"/>
    <property type="match status" value="1"/>
</dbReference>
<keyword evidence="15" id="KW-1185">Reference proteome</keyword>
<evidence type="ECO:0000313" key="15">
    <source>
        <dbReference type="Proteomes" id="UP001632038"/>
    </source>
</evidence>
<evidence type="ECO:0000256" key="10">
    <source>
        <dbReference type="SAM" id="MobiDB-lite"/>
    </source>
</evidence>
<dbReference type="PANTHER" id="PTHR46539">
    <property type="entry name" value="E3 UBIQUITIN-PROTEIN LIGASE ATL42"/>
    <property type="match status" value="1"/>
</dbReference>
<protein>
    <recommendedName>
        <fullName evidence="12">RING-type domain-containing protein</fullName>
    </recommendedName>
</protein>
<keyword evidence="4 9" id="KW-0863">Zinc-finger</keyword>
<keyword evidence="7 11" id="KW-0472">Membrane</keyword>
<keyword evidence="3" id="KW-0479">Metal-binding</keyword>
<dbReference type="EMBL" id="JAVIJP010000081">
    <property type="protein sequence ID" value="KAL3617981.1"/>
    <property type="molecule type" value="Genomic_DNA"/>
</dbReference>
<gene>
    <name evidence="13" type="ORF">CASFOL_038301</name>
    <name evidence="14" type="ORF">CASFOL_038302</name>
</gene>
<dbReference type="PANTHER" id="PTHR46539:SF9">
    <property type="entry name" value="RING-H2 FINGER PROTEIN ATL56"/>
    <property type="match status" value="1"/>
</dbReference>
<dbReference type="Pfam" id="PF13639">
    <property type="entry name" value="zf-RING_2"/>
    <property type="match status" value="1"/>
</dbReference>
<dbReference type="EMBL" id="JAVIJP010000081">
    <property type="protein sequence ID" value="KAL3617980.1"/>
    <property type="molecule type" value="Genomic_DNA"/>
</dbReference>
<dbReference type="AlphaFoldDB" id="A0ABD3BMN4"/>
<evidence type="ECO:0000256" key="11">
    <source>
        <dbReference type="SAM" id="Phobius"/>
    </source>
</evidence>
<dbReference type="SUPFAM" id="SSF57850">
    <property type="entry name" value="RING/U-box"/>
    <property type="match status" value="1"/>
</dbReference>
<dbReference type="InterPro" id="IPR013083">
    <property type="entry name" value="Znf_RING/FYVE/PHD"/>
</dbReference>
<evidence type="ECO:0000256" key="8">
    <source>
        <dbReference type="ARBA" id="ARBA00024209"/>
    </source>
</evidence>
<feature type="domain" description="RING-type" evidence="12">
    <location>
        <begin position="98"/>
        <end position="140"/>
    </location>
</feature>
<feature type="region of interest" description="Disordered" evidence="10">
    <location>
        <begin position="1"/>
        <end position="22"/>
    </location>
</feature>
<dbReference type="PROSITE" id="PS50089">
    <property type="entry name" value="ZF_RING_2"/>
    <property type="match status" value="1"/>
</dbReference>
<dbReference type="SMART" id="SM00184">
    <property type="entry name" value="RING"/>
    <property type="match status" value="1"/>
</dbReference>
<dbReference type="GO" id="GO:0008270">
    <property type="term" value="F:zinc ion binding"/>
    <property type="evidence" value="ECO:0007669"/>
    <property type="project" value="UniProtKB-KW"/>
</dbReference>
<dbReference type="GO" id="GO:0016020">
    <property type="term" value="C:membrane"/>
    <property type="evidence" value="ECO:0007669"/>
    <property type="project" value="UniProtKB-SubCell"/>
</dbReference>
<comment type="subcellular location">
    <subcellularLocation>
        <location evidence="1">Membrane</location>
    </subcellularLocation>
</comment>
<evidence type="ECO:0000256" key="5">
    <source>
        <dbReference type="ARBA" id="ARBA00022833"/>
    </source>
</evidence>
<evidence type="ECO:0000256" key="3">
    <source>
        <dbReference type="ARBA" id="ARBA00022723"/>
    </source>
</evidence>
<dbReference type="InterPro" id="IPR001841">
    <property type="entry name" value="Znf_RING"/>
</dbReference>
<proteinExistence type="inferred from homology"/>
<evidence type="ECO:0000256" key="6">
    <source>
        <dbReference type="ARBA" id="ARBA00022989"/>
    </source>
</evidence>
<reference evidence="13" key="2">
    <citation type="submission" date="2024-11" db="EMBL/GenBank/DDBJ databases">
        <authorList>
            <person name="Burger M."/>
            <person name="Chory J."/>
        </authorList>
    </citation>
    <scope>NUCLEOTIDE SEQUENCE</scope>
    <source>
        <strain evidence="13">Tecolote</strain>
        <tissue evidence="13">Flower</tissue>
    </source>
</reference>
<evidence type="ECO:0000256" key="4">
    <source>
        <dbReference type="ARBA" id="ARBA00022771"/>
    </source>
</evidence>
<dbReference type="Proteomes" id="UP001632038">
    <property type="component" value="Unassembled WGS sequence"/>
</dbReference>
<dbReference type="Gene3D" id="3.30.40.10">
    <property type="entry name" value="Zinc/RING finger domain, C3HC4 (zinc finger)"/>
    <property type="match status" value="1"/>
</dbReference>
<feature type="transmembrane region" description="Helical" evidence="11">
    <location>
        <begin position="34"/>
        <end position="62"/>
    </location>
</feature>
<evidence type="ECO:0000313" key="13">
    <source>
        <dbReference type="EMBL" id="KAL3617980.1"/>
    </source>
</evidence>
<evidence type="ECO:0000256" key="7">
    <source>
        <dbReference type="ARBA" id="ARBA00023136"/>
    </source>
</evidence>
<reference evidence="13 15" key="1">
    <citation type="journal article" date="2024" name="IScience">
        <title>Strigolactones Initiate the Formation of Haustorium-like Structures in Castilleja.</title>
        <authorList>
            <person name="Buerger M."/>
            <person name="Peterson D."/>
            <person name="Chory J."/>
        </authorList>
    </citation>
    <scope>NUCLEOTIDE SEQUENCE</scope>
    <source>
        <strain evidence="13">Tecolote</strain>
        <tissue evidence="13">Flower</tissue>
    </source>
</reference>
<name>A0ABD3BMN4_9LAMI</name>
<evidence type="ECO:0000313" key="14">
    <source>
        <dbReference type="EMBL" id="KAL3617981.1"/>
    </source>
</evidence>
<keyword evidence="2 11" id="KW-0812">Transmembrane</keyword>
<evidence type="ECO:0000256" key="2">
    <source>
        <dbReference type="ARBA" id="ARBA00022692"/>
    </source>
</evidence>
<comment type="similarity">
    <text evidence="8">Belongs to the RING-type zinc finger family. ATL subfamily.</text>
</comment>
<evidence type="ECO:0000256" key="9">
    <source>
        <dbReference type="PROSITE-ProRule" id="PRU00175"/>
    </source>
</evidence>
<evidence type="ECO:0000256" key="1">
    <source>
        <dbReference type="ARBA" id="ARBA00004370"/>
    </source>
</evidence>
<comment type="caution">
    <text evidence="13">The sequence shown here is derived from an EMBL/GenBank/DDBJ whole genome shotgun (WGS) entry which is preliminary data.</text>
</comment>
<sequence>MPIGPVPNQNHHHHQYHGPPRQYLSRPESKLLHFFFNSTITVVVAFISVFFLGFDATILFLSNTRRHNISDRSLATPHDVIVPGIKYRASDFPMMLDCAICLDSFREGDECRNLRICKHLFHSKCVDRWIVKNPSCPVCRTRVDFDQ</sequence>